<dbReference type="SUPFAM" id="SSF50494">
    <property type="entry name" value="Trypsin-like serine proteases"/>
    <property type="match status" value="1"/>
</dbReference>
<evidence type="ECO:0000313" key="1">
    <source>
        <dbReference type="EMBL" id="SEF53326.1"/>
    </source>
</evidence>
<dbReference type="EMBL" id="FNUT01000001">
    <property type="protein sequence ID" value="SEF53326.1"/>
    <property type="molecule type" value="Genomic_DNA"/>
</dbReference>
<dbReference type="Gene3D" id="2.40.10.120">
    <property type="match status" value="1"/>
</dbReference>
<sequence length="310" mass="35212">MGNSRDNIPLDPSSFYNAIINMKKILFLLSFALCCVSFSHGQEYMDEDALFMNLVKQVRSPEFNLEDYGKFYETVHLNRENRKVSIKTLQPSKKVLSRNELFKQNRPHVYRFVRVFLNSQGARMIENIGTAFPISEDGYFSLNEHMTALWDAGSGDPEAANREHYYFLADYDGNILPIDSVCTYNAQADVAIVKADTKGKKITAFRLGNDLDVGEDVFIIAHPRAYLYYFSTGMINRMLQKGDNIYSRKMEISADYAGGSSGGPIFDNKGNITGMVSLTQSFYYDQKNYKNLQMVVKQAIPVSVIKAFIN</sequence>
<proteinExistence type="predicted"/>
<dbReference type="InterPro" id="IPR009003">
    <property type="entry name" value="Peptidase_S1_PA"/>
</dbReference>
<reference evidence="2" key="1">
    <citation type="submission" date="2016-10" db="EMBL/GenBank/DDBJ databases">
        <authorList>
            <person name="Varghese N."/>
            <person name="Submissions S."/>
        </authorList>
    </citation>
    <scope>NUCLEOTIDE SEQUENCE [LARGE SCALE GENOMIC DNA]</scope>
    <source>
        <strain evidence="2">DSM 22361</strain>
    </source>
</reference>
<name>A0A1H5SRW6_9SPHI</name>
<keyword evidence="2" id="KW-1185">Reference proteome</keyword>
<gene>
    <name evidence="1" type="ORF">SAMN05421877_101365</name>
</gene>
<organism evidence="1 2">
    <name type="scientific">Sphingobacterium lactis</name>
    <dbReference type="NCBI Taxonomy" id="797291"/>
    <lineage>
        <taxon>Bacteria</taxon>
        <taxon>Pseudomonadati</taxon>
        <taxon>Bacteroidota</taxon>
        <taxon>Sphingobacteriia</taxon>
        <taxon>Sphingobacteriales</taxon>
        <taxon>Sphingobacteriaceae</taxon>
        <taxon>Sphingobacterium</taxon>
    </lineage>
</organism>
<dbReference type="Proteomes" id="UP000236731">
    <property type="component" value="Unassembled WGS sequence"/>
</dbReference>
<evidence type="ECO:0000313" key="2">
    <source>
        <dbReference type="Proteomes" id="UP000236731"/>
    </source>
</evidence>
<protein>
    <submittedName>
        <fullName evidence="1">Trypsin-like peptidase domain-containing protein</fullName>
    </submittedName>
</protein>
<dbReference type="AlphaFoldDB" id="A0A1H5SRW6"/>
<dbReference type="Pfam" id="PF13365">
    <property type="entry name" value="Trypsin_2"/>
    <property type="match status" value="1"/>
</dbReference>
<accession>A0A1H5SRW6</accession>